<accession>A0A0B1TN12</accession>
<evidence type="ECO:0000313" key="3">
    <source>
        <dbReference type="Proteomes" id="UP000053660"/>
    </source>
</evidence>
<dbReference type="Proteomes" id="UP000053660">
    <property type="component" value="Unassembled WGS sequence"/>
</dbReference>
<proteinExistence type="predicted"/>
<dbReference type="PANTHER" id="PTHR11005">
    <property type="entry name" value="LYSOSOMAL ACID LIPASE-RELATED"/>
    <property type="match status" value="1"/>
</dbReference>
<dbReference type="SUPFAM" id="SSF53474">
    <property type="entry name" value="alpha/beta-Hydrolases"/>
    <property type="match status" value="1"/>
</dbReference>
<gene>
    <name evidence="2" type="ORF">OESDEN_02830</name>
</gene>
<dbReference type="Gene3D" id="3.40.50.1820">
    <property type="entry name" value="alpha/beta hydrolase"/>
    <property type="match status" value="1"/>
</dbReference>
<dbReference type="EMBL" id="KN549497">
    <property type="protein sequence ID" value="KHJ97197.1"/>
    <property type="molecule type" value="Genomic_DNA"/>
</dbReference>
<dbReference type="OrthoDB" id="9974421at2759"/>
<protein>
    <recommendedName>
        <fullName evidence="4">AB hydrolase-1 domain-containing protein</fullName>
    </recommendedName>
</protein>
<reference evidence="2 3" key="1">
    <citation type="submission" date="2014-03" db="EMBL/GenBank/DDBJ databases">
        <title>Draft genome of the hookworm Oesophagostomum dentatum.</title>
        <authorList>
            <person name="Mitreva M."/>
        </authorList>
    </citation>
    <scope>NUCLEOTIDE SEQUENCE [LARGE SCALE GENOMIC DNA]</scope>
    <source>
        <strain evidence="2 3">OD-Hann</strain>
    </source>
</reference>
<dbReference type="InterPro" id="IPR029058">
    <property type="entry name" value="AB_hydrolase_fold"/>
</dbReference>
<keyword evidence="1" id="KW-0732">Signal</keyword>
<feature type="chain" id="PRO_5002061969" description="AB hydrolase-1 domain-containing protein" evidence="1">
    <location>
        <begin position="17"/>
        <end position="109"/>
    </location>
</feature>
<evidence type="ECO:0000313" key="2">
    <source>
        <dbReference type="EMBL" id="KHJ97197.1"/>
    </source>
</evidence>
<evidence type="ECO:0000256" key="1">
    <source>
        <dbReference type="SAM" id="SignalP"/>
    </source>
</evidence>
<dbReference type="AlphaFoldDB" id="A0A0B1TN12"/>
<name>A0A0B1TN12_OESDE</name>
<sequence>MLRYSLLFVLAATATASKKHEDPECKMTTANPPEYDFTKIQNPIYLYWGDSDWLADPTDISGYLLPRILHTVVSNIELNDYNHLDFIWGLRAAGDIYHPIVDIIKKDLA</sequence>
<organism evidence="2 3">
    <name type="scientific">Oesophagostomum dentatum</name>
    <name type="common">Nodular worm</name>
    <dbReference type="NCBI Taxonomy" id="61180"/>
    <lineage>
        <taxon>Eukaryota</taxon>
        <taxon>Metazoa</taxon>
        <taxon>Ecdysozoa</taxon>
        <taxon>Nematoda</taxon>
        <taxon>Chromadorea</taxon>
        <taxon>Rhabditida</taxon>
        <taxon>Rhabditina</taxon>
        <taxon>Rhabditomorpha</taxon>
        <taxon>Strongyloidea</taxon>
        <taxon>Strongylidae</taxon>
        <taxon>Oesophagostomum</taxon>
    </lineage>
</organism>
<keyword evidence="3" id="KW-1185">Reference proteome</keyword>
<evidence type="ECO:0008006" key="4">
    <source>
        <dbReference type="Google" id="ProtNLM"/>
    </source>
</evidence>
<feature type="signal peptide" evidence="1">
    <location>
        <begin position="1"/>
        <end position="16"/>
    </location>
</feature>